<dbReference type="AlphaFoldDB" id="A0AAV8ZUH3"/>
<evidence type="ECO:0008006" key="6">
    <source>
        <dbReference type="Google" id="ProtNLM"/>
    </source>
</evidence>
<dbReference type="InterPro" id="IPR001611">
    <property type="entry name" value="Leu-rich_rpt"/>
</dbReference>
<keyword evidence="1" id="KW-0433">Leucine-rich repeat</keyword>
<protein>
    <recommendedName>
        <fullName evidence="6">Chaoptin</fullName>
    </recommendedName>
</protein>
<dbReference type="SUPFAM" id="SSF52058">
    <property type="entry name" value="L domain-like"/>
    <property type="match status" value="3"/>
</dbReference>
<feature type="signal peptide" evidence="3">
    <location>
        <begin position="1"/>
        <end position="19"/>
    </location>
</feature>
<dbReference type="PANTHER" id="PTHR45617:SF181">
    <property type="entry name" value="LP04042P"/>
    <property type="match status" value="1"/>
</dbReference>
<dbReference type="Proteomes" id="UP001162156">
    <property type="component" value="Unassembled WGS sequence"/>
</dbReference>
<proteinExistence type="predicted"/>
<dbReference type="InterPro" id="IPR032675">
    <property type="entry name" value="LRR_dom_sf"/>
</dbReference>
<evidence type="ECO:0000256" key="3">
    <source>
        <dbReference type="SAM" id="SignalP"/>
    </source>
</evidence>
<dbReference type="InterPro" id="IPR003591">
    <property type="entry name" value="Leu-rich_rpt_typical-subtyp"/>
</dbReference>
<dbReference type="SMART" id="SM00365">
    <property type="entry name" value="LRR_SD22"/>
    <property type="match status" value="7"/>
</dbReference>
<dbReference type="FunFam" id="3.80.10.10:FF:001164">
    <property type="entry name" value="GH01279p"/>
    <property type="match status" value="2"/>
</dbReference>
<dbReference type="PRINTS" id="PR00019">
    <property type="entry name" value="LEURICHRPT"/>
</dbReference>
<keyword evidence="2" id="KW-0677">Repeat</keyword>
<comment type="caution">
    <text evidence="4">The sequence shown here is derived from an EMBL/GenBank/DDBJ whole genome shotgun (WGS) entry which is preliminary data.</text>
</comment>
<dbReference type="EMBL" id="JANEYF010000394">
    <property type="protein sequence ID" value="KAJ8970181.1"/>
    <property type="molecule type" value="Genomic_DNA"/>
</dbReference>
<evidence type="ECO:0000313" key="5">
    <source>
        <dbReference type="Proteomes" id="UP001162156"/>
    </source>
</evidence>
<accession>A0AAV8ZUH3</accession>
<sequence length="929" mass="108074">MHFVLCLLLVVACALHTTGNCILSIKNFTCKETNLNDFLQEFYENSWEDENYSLKFAINIMESNFNIIEYFPNLPTITHNFTITNLAIRNSSVEHIGQNALEELSYLEELDLSWNKLRNILFVEFLPNYVKYLYLNHNNVLYLDNVFGKLIGLVYLDLSYNRINIIDFNNVYWIGRLDFSNNNVKTLIPSIFNSRITEIDLSYNQITEFSEEKLNNVFYHLDIRNDIKISSTLNNWVQIHDIDFSSSNVLNFEKIKIVAKKRLILKNNKIPVLNNSTLNIFRRYREQFKRCRPEIDLSNSSIADISEYYFSKLELPLLNLSFNNIKLLRNNIFSHSVYQVLDLSYSNIERIESYAFRDLASEQINLRGNKLSNIKNSFKKVNVMQLDLSYNHMQFVSNDSFNDCYSLMILNLSNCLIENIEPQAFSSLEILQVIDLSCNKLYILENNMFNNLRIVDLRFHRNTIDTIRANAFNNLDNLKVLDLSRVGLRNLEPHAFVNLSKIEVVDLRYNNITMIPLYLFVNMDNLKTVYLDGNNITILNPFSNSLKFHTITLSFIGTFKANQILNLNIKYLHLKQSKIDILKSNSFAGLYNLVELHLENTYVRVIESGALRNLFNLKFLDSQTMFKHTKVIKQNTFKDLRSLPFLNLSNLSLEDLETKSFLGLKNLETLLLNKNNLSHLKDGVFNGLKSLKMLDLSHNNLDTCEKNTFGGLGNLEILHLEFNNLVTIDSKILFDDLGGLLELHLEYNNISFLDTKSFSGLISLQNLYLQNNSIAEISIGVFHFLPTLKFLNLSNNFIQLLKTGALSNLRSLEILDLSDNELVNLEYVDIFFSLKQLEIVRLDGNHLKQFDFRRFLINLGKIKYVGISHNKWKCDTLSYIIESFNNRSINYKPENPVYEDDNIDGIGCVDVCKFVYCSHENVEQTLHYY</sequence>
<keyword evidence="5" id="KW-1185">Reference proteome</keyword>
<reference evidence="4" key="1">
    <citation type="journal article" date="2023" name="Insect Mol. Biol.">
        <title>Genome sequencing provides insights into the evolution of gene families encoding plant cell wall-degrading enzymes in longhorned beetles.</title>
        <authorList>
            <person name="Shin N.R."/>
            <person name="Okamura Y."/>
            <person name="Kirsch R."/>
            <person name="Pauchet Y."/>
        </authorList>
    </citation>
    <scope>NUCLEOTIDE SEQUENCE</scope>
    <source>
        <strain evidence="4">RBIC_L_NR</strain>
    </source>
</reference>
<feature type="chain" id="PRO_5043664567" description="Chaoptin" evidence="3">
    <location>
        <begin position="20"/>
        <end position="929"/>
    </location>
</feature>
<dbReference type="PANTHER" id="PTHR45617">
    <property type="entry name" value="LEUCINE RICH REPEAT FAMILY PROTEIN"/>
    <property type="match status" value="1"/>
</dbReference>
<evidence type="ECO:0000256" key="1">
    <source>
        <dbReference type="ARBA" id="ARBA00022614"/>
    </source>
</evidence>
<dbReference type="Pfam" id="PF00560">
    <property type="entry name" value="LRR_1"/>
    <property type="match status" value="1"/>
</dbReference>
<name>A0AAV8ZUH3_9CUCU</name>
<evidence type="ECO:0000313" key="4">
    <source>
        <dbReference type="EMBL" id="KAJ8970181.1"/>
    </source>
</evidence>
<keyword evidence="3" id="KW-0732">Signal</keyword>
<evidence type="ECO:0000256" key="2">
    <source>
        <dbReference type="ARBA" id="ARBA00022737"/>
    </source>
</evidence>
<dbReference type="PROSITE" id="PS51450">
    <property type="entry name" value="LRR"/>
    <property type="match status" value="1"/>
</dbReference>
<gene>
    <name evidence="4" type="ORF">NQ314_001327</name>
</gene>
<dbReference type="Pfam" id="PF13855">
    <property type="entry name" value="LRR_8"/>
    <property type="match status" value="3"/>
</dbReference>
<dbReference type="Gene3D" id="3.80.10.10">
    <property type="entry name" value="Ribonuclease Inhibitor"/>
    <property type="match status" value="7"/>
</dbReference>
<organism evidence="4 5">
    <name type="scientific">Rhamnusium bicolor</name>
    <dbReference type="NCBI Taxonomy" id="1586634"/>
    <lineage>
        <taxon>Eukaryota</taxon>
        <taxon>Metazoa</taxon>
        <taxon>Ecdysozoa</taxon>
        <taxon>Arthropoda</taxon>
        <taxon>Hexapoda</taxon>
        <taxon>Insecta</taxon>
        <taxon>Pterygota</taxon>
        <taxon>Neoptera</taxon>
        <taxon>Endopterygota</taxon>
        <taxon>Coleoptera</taxon>
        <taxon>Polyphaga</taxon>
        <taxon>Cucujiformia</taxon>
        <taxon>Chrysomeloidea</taxon>
        <taxon>Cerambycidae</taxon>
        <taxon>Lepturinae</taxon>
        <taxon>Rhagiini</taxon>
        <taxon>Rhamnusium</taxon>
    </lineage>
</organism>
<dbReference type="SMART" id="SM00369">
    <property type="entry name" value="LRR_TYP"/>
    <property type="match status" value="20"/>
</dbReference>